<reference evidence="3" key="1">
    <citation type="journal article" date="2019" name="Int. J. Syst. Evol. Microbiol.">
        <title>The Global Catalogue of Microorganisms (GCM) 10K type strain sequencing project: providing services to taxonomists for standard genome sequencing and annotation.</title>
        <authorList>
            <consortium name="The Broad Institute Genomics Platform"/>
            <consortium name="The Broad Institute Genome Sequencing Center for Infectious Disease"/>
            <person name="Wu L."/>
            <person name="Ma J."/>
        </authorList>
    </citation>
    <scope>NUCLEOTIDE SEQUENCE [LARGE SCALE GENOMIC DNA]</scope>
    <source>
        <strain evidence="3">CCUG 60214</strain>
    </source>
</reference>
<accession>A0ABW3R3M2</accession>
<name>A0ABW3R3M2_9PSEU</name>
<evidence type="ECO:0000313" key="3">
    <source>
        <dbReference type="Proteomes" id="UP001597168"/>
    </source>
</evidence>
<organism evidence="2 3">
    <name type="scientific">Saccharothrix hoggarensis</name>
    <dbReference type="NCBI Taxonomy" id="913853"/>
    <lineage>
        <taxon>Bacteria</taxon>
        <taxon>Bacillati</taxon>
        <taxon>Actinomycetota</taxon>
        <taxon>Actinomycetes</taxon>
        <taxon>Pseudonocardiales</taxon>
        <taxon>Pseudonocardiaceae</taxon>
        <taxon>Saccharothrix</taxon>
    </lineage>
</organism>
<gene>
    <name evidence="2" type="ORF">ACFQ3T_30535</name>
</gene>
<feature type="region of interest" description="Disordered" evidence="1">
    <location>
        <begin position="1"/>
        <end position="52"/>
    </location>
</feature>
<keyword evidence="3" id="KW-1185">Reference proteome</keyword>
<sequence length="52" mass="5707">MTAADTPREPVDEPVDPDEIAEEAPIDPTPQEVDEYRELIGDDVPSDDDTPV</sequence>
<feature type="compositionally biased region" description="Basic and acidic residues" evidence="1">
    <location>
        <begin position="1"/>
        <end position="11"/>
    </location>
</feature>
<feature type="compositionally biased region" description="Acidic residues" evidence="1">
    <location>
        <begin position="12"/>
        <end position="25"/>
    </location>
</feature>
<evidence type="ECO:0000313" key="2">
    <source>
        <dbReference type="EMBL" id="MFD1151491.1"/>
    </source>
</evidence>
<dbReference type="Proteomes" id="UP001597168">
    <property type="component" value="Unassembled WGS sequence"/>
</dbReference>
<dbReference type="RefSeq" id="WP_380728542.1">
    <property type="nucleotide sequence ID" value="NZ_JBHTLK010000244.1"/>
</dbReference>
<protein>
    <submittedName>
        <fullName evidence="2">Uncharacterized protein</fullName>
    </submittedName>
</protein>
<comment type="caution">
    <text evidence="2">The sequence shown here is derived from an EMBL/GenBank/DDBJ whole genome shotgun (WGS) entry which is preliminary data.</text>
</comment>
<proteinExistence type="predicted"/>
<evidence type="ECO:0000256" key="1">
    <source>
        <dbReference type="SAM" id="MobiDB-lite"/>
    </source>
</evidence>
<dbReference type="EMBL" id="JBHTLK010000244">
    <property type="protein sequence ID" value="MFD1151491.1"/>
    <property type="molecule type" value="Genomic_DNA"/>
</dbReference>